<dbReference type="SUPFAM" id="SSF56219">
    <property type="entry name" value="DNase I-like"/>
    <property type="match status" value="1"/>
</dbReference>
<evidence type="ECO:0000259" key="3">
    <source>
        <dbReference type="Pfam" id="PF18962"/>
    </source>
</evidence>
<dbReference type="Proteomes" id="UP000632273">
    <property type="component" value="Unassembled WGS sequence"/>
</dbReference>
<dbReference type="InterPro" id="IPR005135">
    <property type="entry name" value="Endo/exonuclease/phosphatase"/>
</dbReference>
<dbReference type="InterPro" id="IPR036691">
    <property type="entry name" value="Endo/exonu/phosph_ase_sf"/>
</dbReference>
<dbReference type="Gene3D" id="2.60.40.10">
    <property type="entry name" value="Immunoglobulins"/>
    <property type="match status" value="2"/>
</dbReference>
<reference evidence="5" key="1">
    <citation type="journal article" date="2019" name="Int. J. Syst. Evol. Microbiol.">
        <title>The Global Catalogue of Microorganisms (GCM) 10K type strain sequencing project: providing services to taxonomists for standard genome sequencing and annotation.</title>
        <authorList>
            <consortium name="The Broad Institute Genomics Platform"/>
            <consortium name="The Broad Institute Genome Sequencing Center for Infectious Disease"/>
            <person name="Wu L."/>
            <person name="Ma J."/>
        </authorList>
    </citation>
    <scope>NUCLEOTIDE SEQUENCE [LARGE SCALE GENOMIC DNA]</scope>
    <source>
        <strain evidence="5">CGMCC 1.15197</strain>
    </source>
</reference>
<comment type="caution">
    <text evidence="4">The sequence shown here is derived from an EMBL/GenBank/DDBJ whole genome shotgun (WGS) entry which is preliminary data.</text>
</comment>
<dbReference type="EMBL" id="BMHT01000003">
    <property type="protein sequence ID" value="GGF06630.1"/>
    <property type="molecule type" value="Genomic_DNA"/>
</dbReference>
<dbReference type="Pfam" id="PF03372">
    <property type="entry name" value="Exo_endo_phos"/>
    <property type="match status" value="1"/>
</dbReference>
<evidence type="ECO:0000256" key="1">
    <source>
        <dbReference type="SAM" id="SignalP"/>
    </source>
</evidence>
<name>A0ABQ1TY99_9BACT</name>
<evidence type="ECO:0008006" key="6">
    <source>
        <dbReference type="Google" id="ProtNLM"/>
    </source>
</evidence>
<keyword evidence="5" id="KW-1185">Reference proteome</keyword>
<evidence type="ECO:0000313" key="5">
    <source>
        <dbReference type="Proteomes" id="UP000632273"/>
    </source>
</evidence>
<dbReference type="Pfam" id="PF18962">
    <property type="entry name" value="Por_Secre_tail"/>
    <property type="match status" value="1"/>
</dbReference>
<dbReference type="NCBIfam" id="TIGR04183">
    <property type="entry name" value="Por_Secre_tail"/>
    <property type="match status" value="1"/>
</dbReference>
<accession>A0ABQ1TY99</accession>
<evidence type="ECO:0000313" key="4">
    <source>
        <dbReference type="EMBL" id="GGF06630.1"/>
    </source>
</evidence>
<feature type="domain" description="Endonuclease/exonuclease/phosphatase" evidence="2">
    <location>
        <begin position="634"/>
        <end position="880"/>
    </location>
</feature>
<protein>
    <recommendedName>
        <fullName evidence="6">T9SS C-terminal target domain-containing protein</fullName>
    </recommendedName>
</protein>
<dbReference type="InterPro" id="IPR026444">
    <property type="entry name" value="Secre_tail"/>
</dbReference>
<evidence type="ECO:0000259" key="2">
    <source>
        <dbReference type="Pfam" id="PF03372"/>
    </source>
</evidence>
<dbReference type="Gene3D" id="2.60.120.200">
    <property type="match status" value="1"/>
</dbReference>
<dbReference type="Gene3D" id="3.60.10.10">
    <property type="entry name" value="Endonuclease/exonuclease/phosphatase"/>
    <property type="match status" value="1"/>
</dbReference>
<organism evidence="4 5">
    <name type="scientific">Hymenobacter cavernae</name>
    <dbReference type="NCBI Taxonomy" id="2044852"/>
    <lineage>
        <taxon>Bacteria</taxon>
        <taxon>Pseudomonadati</taxon>
        <taxon>Bacteroidota</taxon>
        <taxon>Cytophagia</taxon>
        <taxon>Cytophagales</taxon>
        <taxon>Hymenobacteraceae</taxon>
        <taxon>Hymenobacter</taxon>
    </lineage>
</organism>
<gene>
    <name evidence="4" type="ORF">GCM10011383_17120</name>
</gene>
<dbReference type="InterPro" id="IPR013783">
    <property type="entry name" value="Ig-like_fold"/>
</dbReference>
<sequence length="1010" mass="106665">MLTGFLLSLLTASSAWAQVTLATSPYVETFDGIGSGLPTGFTVRTGATTTMLGTTATLTTAKTAWNNTSGAFKNLASATGLTAASTTAEQDASTNRALGVRQTGSLGDPGAAFVFQLANTNGRTDFKLNFLLQSLDPSSPRVTSWQVDYGTGSNPTTFTTVSTGNTTGNSAFANKPISVDFGSQLDNATGPVWIRIVTLTASTGSSNRPTSAIDDFTLAWSTPNGNTPAITAAPATLDFGNQNIGTTSATKTYTLSAANLTSNVTVTATGPFTVSKDGTAFTSTLTYTPAELAMARAVSVRFSPTAQGAASGTISNVSTGATTRNVTLLGNGVDPNNLLSTFDNCTTTLSDGWSQFSVSGAQTWACTTFGHDNADPTGKASKPNGVQINGFANSANNTNQDWLISPSYDLTSGYNFPLFSFWSRVAFTGDPLQLRISTNYSGTGSPTAAGVSWTDLPVQFPSQASDTWTRTANIDLSAYKGQKVYLAFVYTSTTEDGARWTLDDISLLNSSTPPPPALFTNSLGIDFNYVAVNTSATQTFTLTLNNLTGSATVTSSDPAFLLAKDGTTTFSSTLTYTAAEASSAPKTITVRFSPTQASRNYTANLTITTPGASTLTIPLSGNTYNTANSLEVVNWNVEWFGSTQNGPTNKDQQQANVQTILNSIKADVYGLVEVVDTVRLASVVSQLPGGPYTYKVSRYGSYADNPSDPDYASAQKLAFVYRTDLLSNVTISSLFRCTEAQACPGYNPWSGGRFPYVMDADVTLNGITRHVKFILIHAKANTAPTATSYQRRKAAADQLKTELDTHYPNENFVILGDFNDDLDVTITTDAGTTATSYSAFTTDAANYSALTLPLSLAGRKSTVSYNDMIDHVVVSNDMNAYYIPGSAAVLTNAAGLVANYGNTTTDHYPILTRYLFSPVTATKGASAANNQFQVYPNPATNSLHLSAPEPGKALHLQVSTADGRSVLSATGSLEQLNEQINQRVGSLSAGLYVIKLTGEKQSYVKRFVKQ</sequence>
<feature type="domain" description="Secretion system C-terminal sorting" evidence="3">
    <location>
        <begin position="934"/>
        <end position="1008"/>
    </location>
</feature>
<feature type="signal peptide" evidence="1">
    <location>
        <begin position="1"/>
        <end position="17"/>
    </location>
</feature>
<proteinExistence type="predicted"/>
<keyword evidence="1" id="KW-0732">Signal</keyword>
<feature type="chain" id="PRO_5046967834" description="T9SS C-terminal target domain-containing protein" evidence="1">
    <location>
        <begin position="18"/>
        <end position="1010"/>
    </location>
</feature>
<dbReference type="NCBIfam" id="NF038128">
    <property type="entry name" value="choice_anch_J"/>
    <property type="match status" value="1"/>
</dbReference>